<dbReference type="Pfam" id="PF02854">
    <property type="entry name" value="MIF4G"/>
    <property type="match status" value="2"/>
</dbReference>
<dbReference type="Gene3D" id="1.25.40.180">
    <property type="match status" value="3"/>
</dbReference>
<dbReference type="PANTHER" id="PTHR12839">
    <property type="entry name" value="NONSENSE-MEDIATED MRNA DECAY PROTEIN 2 UP-FRAMESHIFT SUPPRESSOR 2"/>
    <property type="match status" value="1"/>
</dbReference>
<feature type="domain" description="MIF4G" evidence="4">
    <location>
        <begin position="999"/>
        <end position="1302"/>
    </location>
</feature>
<feature type="region of interest" description="Disordered" evidence="3">
    <location>
        <begin position="202"/>
        <end position="241"/>
    </location>
</feature>
<dbReference type="EMBL" id="JALLBG020000312">
    <property type="protein sequence ID" value="KAL3756198.1"/>
    <property type="molecule type" value="Genomic_DNA"/>
</dbReference>
<feature type="region of interest" description="Disordered" evidence="3">
    <location>
        <begin position="1373"/>
        <end position="1433"/>
    </location>
</feature>
<dbReference type="SUPFAM" id="SSF48371">
    <property type="entry name" value="ARM repeat"/>
    <property type="match status" value="2"/>
</dbReference>
<feature type="region of interest" description="Disordered" evidence="3">
    <location>
        <begin position="1158"/>
        <end position="1178"/>
    </location>
</feature>
<name>A0ABD3LWR9_9STRA</name>
<feature type="compositionally biased region" description="Acidic residues" evidence="3">
    <location>
        <begin position="721"/>
        <end position="743"/>
    </location>
</feature>
<gene>
    <name evidence="5" type="ORF">ACHAWU_007149</name>
</gene>
<comment type="subcellular location">
    <subcellularLocation>
        <location evidence="1">Cytoplasm</location>
    </subcellularLocation>
</comment>
<proteinExistence type="predicted"/>
<reference evidence="5 6" key="1">
    <citation type="submission" date="2024-10" db="EMBL/GenBank/DDBJ databases">
        <title>Updated reference genomes for cyclostephanoid diatoms.</title>
        <authorList>
            <person name="Roberts W.R."/>
            <person name="Alverson A.J."/>
        </authorList>
    </citation>
    <scope>NUCLEOTIDE SEQUENCE [LARGE SCALE GENOMIC DNA]</scope>
    <source>
        <strain evidence="5 6">AJA232-27</strain>
    </source>
</reference>
<dbReference type="InterPro" id="IPR007193">
    <property type="entry name" value="Upf2/Nmd2_C"/>
</dbReference>
<dbReference type="SMART" id="SM00543">
    <property type="entry name" value="MIF4G"/>
    <property type="match status" value="2"/>
</dbReference>
<accession>A0ABD3LWR9</accession>
<feature type="region of interest" description="Disordered" evidence="3">
    <location>
        <begin position="1"/>
        <end position="154"/>
    </location>
</feature>
<feature type="compositionally biased region" description="Basic and acidic residues" evidence="3">
    <location>
        <begin position="124"/>
        <end position="143"/>
    </location>
</feature>
<organism evidence="5 6">
    <name type="scientific">Discostella pseudostelligera</name>
    <dbReference type="NCBI Taxonomy" id="259834"/>
    <lineage>
        <taxon>Eukaryota</taxon>
        <taxon>Sar</taxon>
        <taxon>Stramenopiles</taxon>
        <taxon>Ochrophyta</taxon>
        <taxon>Bacillariophyta</taxon>
        <taxon>Coscinodiscophyceae</taxon>
        <taxon>Thalassiosirophycidae</taxon>
        <taxon>Stephanodiscales</taxon>
        <taxon>Stephanodiscaceae</taxon>
        <taxon>Discostella</taxon>
    </lineage>
</organism>
<feature type="compositionally biased region" description="Acidic residues" evidence="3">
    <location>
        <begin position="1373"/>
        <end position="1399"/>
    </location>
</feature>
<feature type="region of interest" description="Disordered" evidence="3">
    <location>
        <begin position="472"/>
        <end position="494"/>
    </location>
</feature>
<dbReference type="PANTHER" id="PTHR12839:SF7">
    <property type="entry name" value="REGULATOR OF NONSENSE TRANSCRIPTS 2"/>
    <property type="match status" value="1"/>
</dbReference>
<dbReference type="InterPro" id="IPR039762">
    <property type="entry name" value="Nmd2/UPF2"/>
</dbReference>
<feature type="compositionally biased region" description="Acidic residues" evidence="3">
    <location>
        <begin position="1160"/>
        <end position="1174"/>
    </location>
</feature>
<feature type="domain" description="MIF4G" evidence="4">
    <location>
        <begin position="796"/>
        <end position="984"/>
    </location>
</feature>
<dbReference type="InterPro" id="IPR016024">
    <property type="entry name" value="ARM-type_fold"/>
</dbReference>
<feature type="compositionally biased region" description="Polar residues" evidence="3">
    <location>
        <begin position="226"/>
        <end position="238"/>
    </location>
</feature>
<dbReference type="Pfam" id="PF04050">
    <property type="entry name" value="Upf2"/>
    <property type="match status" value="1"/>
</dbReference>
<feature type="compositionally biased region" description="Acidic residues" evidence="3">
    <location>
        <begin position="1422"/>
        <end position="1433"/>
    </location>
</feature>
<feature type="region of interest" description="Disordered" evidence="3">
    <location>
        <begin position="721"/>
        <end position="750"/>
    </location>
</feature>
<feature type="region of interest" description="Disordered" evidence="3">
    <location>
        <begin position="1470"/>
        <end position="1515"/>
    </location>
</feature>
<feature type="compositionally biased region" description="Low complexity" evidence="3">
    <location>
        <begin position="211"/>
        <end position="225"/>
    </location>
</feature>
<evidence type="ECO:0000256" key="3">
    <source>
        <dbReference type="SAM" id="MobiDB-lite"/>
    </source>
</evidence>
<protein>
    <recommendedName>
        <fullName evidence="4">MIF4G domain-containing protein</fullName>
    </recommendedName>
</protein>
<sequence length="1644" mass="179519">MSGRGGGGGRSTTSSGGSGGGGGGRSGGAGARGGRSGSGRGGGGGSANSGGGRRSGSGNGGGVSQSQGGRGDRGGQQQPSPPTNNNRSGGTDGRGGATGGSGSGSRRQRSRGGGGSGRGPSAEQTRKLELERKRKEDEEKKAAEAAAKAAAWAEEEKKRRAEIAAESVRRRVLQTQYDQSIQNAIASLESFVMPSKRRSDIRASLSPRVLPSSTDPSSNTTTTNTAISPLQTSRNAFEQSKKNLKSDLKKCTAFVKRIKAGQYPTPSELELPNNAIKTLNLTRYVEEVAAALMEPTTKVKQGDVPGIVMLCVEMHRRYPTFAETLIPSLLSAISSGNSSSGGGDVDGEGGLPRRTCFRLLIEFILHGIVTDMKPLMKLIHDASGVPSDETKDYAVTDANMIVTLAKVGGHEILGVVPKSVKKDMEKLVLELGGRGEGNLVFTAPEEASIDDAAIPVEGANASGATTTAVATAKDGCDNSQRQDDKSPSSSTAAKPSIQEAIDFQTPFVVILSTDLQHKIQSTLDTFNSTIPYSRAVPPATSALLHKHTLGAYRTLSNSYVATNRRLLKLEKRCEQDRLLQGTLSDSREKGLADARSLMESLTKSVESLAESLDVTVPILESAEAINAESSDGKGIELWSGGNETDGGDENLGPFDDEETRRFYCNLPDLLSTKPPALLGISASDFEKMKERNLRVYGENGGEEEEDEIDLAAIEDMGDDAIMDDTEEGDDKDEEVDDAADDGEKDEKEGELHRSLLVGSSFQLLSSHLVFFQLTIHSDITFENGVENKDSPGYRLHTLLEQDLPEATRRETIDELAERFCVNHGSNKNSRKRLYKTLFLVPRTRLDLLPYYSRFATILDQVYSDSTLVSELESQMHGQAKFKNTNLESRLRTVRYLGELTKFRVAPPMVILRGLRRCLEDFSGCNIEVACCILESCGRYLYRMKHTHSRIQALMETMMRMKKAKNLDERQVAMITSAFLMVNPPAQNSRPRKEVPPLELYLRDLLLTRLEPNDKSVSFVSKQIQRMPWSDPGIDCGALVTKYMLKACRRGRYKATKAIAALAVNLKRSKPEVTARLIDDVLEEIQWFICHPSFRDHQRTLVCARLLGELYCEGAIPSSILFDEVNHIINFGHDIPDALRQASVNQELFLPRGNVSKTIHEDEEMEDEENEEQENELEKNQQPVVIPVSLYSKHDPRVPCDIDPPMAAFRIKLVCTILETASKHIVSASNKTKLEFCLASLQRYLFTKKMLPTDGKSLNYFIYLFLDCVAVHMVTDTLTTTSIDIVSKVEFSILDLFDTLDSYLKKSAPIGGKSKKAMTAAALTTLVRYNSWLDAHQFVLAAEKTKRLDEARDRARVLAQAGLLGAGVGDLLDEDEGSTVSSDDEECEKEVIEGESDDNSAVESVAEGDIADELGSESSSSSSDDDLSDYEEEDEINDADAEAAYLKQLQDEEFESELRKLTLEALEKGKVTARTGAGGKVSSQMPAAPQFLSKKPAGDQIHHLPEGESSTASPFVDEEGMTFKLLKRGNKGKQEEVQLFVPKNTNLARRATKQDDAAAKERDLLKARVLQYEAESADAGGNVYLDETKLQVIRNRPLTIETIDRNFGKSAETPYKLSERLRGPIRPSPGRGRGGGRLFNPGGRR</sequence>
<feature type="compositionally biased region" description="Gly residues" evidence="3">
    <location>
        <begin position="90"/>
        <end position="103"/>
    </location>
</feature>
<dbReference type="Proteomes" id="UP001530293">
    <property type="component" value="Unassembled WGS sequence"/>
</dbReference>
<evidence type="ECO:0000259" key="4">
    <source>
        <dbReference type="SMART" id="SM00543"/>
    </source>
</evidence>
<evidence type="ECO:0000313" key="6">
    <source>
        <dbReference type="Proteomes" id="UP001530293"/>
    </source>
</evidence>
<dbReference type="GO" id="GO:0005737">
    <property type="term" value="C:cytoplasm"/>
    <property type="evidence" value="ECO:0007669"/>
    <property type="project" value="UniProtKB-SubCell"/>
</dbReference>
<feature type="region of interest" description="Disordered" evidence="3">
    <location>
        <begin position="1608"/>
        <end position="1644"/>
    </location>
</feature>
<dbReference type="InterPro" id="IPR003890">
    <property type="entry name" value="MIF4G-like_typ-3"/>
</dbReference>
<feature type="compositionally biased region" description="Basic and acidic residues" evidence="3">
    <location>
        <begin position="474"/>
        <end position="486"/>
    </location>
</feature>
<evidence type="ECO:0000256" key="1">
    <source>
        <dbReference type="ARBA" id="ARBA00004496"/>
    </source>
</evidence>
<comment type="caution">
    <text evidence="5">The sequence shown here is derived from an EMBL/GenBank/DDBJ whole genome shotgun (WGS) entry which is preliminary data.</text>
</comment>
<evidence type="ECO:0000256" key="2">
    <source>
        <dbReference type="ARBA" id="ARBA00022490"/>
    </source>
</evidence>
<feature type="compositionally biased region" description="Basic and acidic residues" evidence="3">
    <location>
        <begin position="1495"/>
        <end position="1505"/>
    </location>
</feature>
<evidence type="ECO:0000313" key="5">
    <source>
        <dbReference type="EMBL" id="KAL3756198.1"/>
    </source>
</evidence>
<keyword evidence="2" id="KW-0963">Cytoplasm</keyword>
<keyword evidence="6" id="KW-1185">Reference proteome</keyword>
<feature type="compositionally biased region" description="Gly residues" evidence="3">
    <location>
        <begin position="1"/>
        <end position="63"/>
    </location>
</feature>